<evidence type="ECO:0000259" key="7">
    <source>
        <dbReference type="PROSITE" id="PS50109"/>
    </source>
</evidence>
<dbReference type="Pfam" id="PF02518">
    <property type="entry name" value="HATPase_c"/>
    <property type="match status" value="1"/>
</dbReference>
<dbReference type="AlphaFoldDB" id="A0AAU8FLP8"/>
<accession>A0AAU8FLP8</accession>
<gene>
    <name evidence="8" type="ORF">ABV298_00335</name>
</gene>
<sequence length="132" mass="14338">MEAFAAQQNHFENHVPETLRIRSNRQLLKIILHNLIDNANKYTSDGIVSVGGSQEGPAVRLVVSDTGPGLSGDLVNWINESNAAYPESPDGEPRMHGIGLVIIKELTEILGLEISVSSGHGTRFEILITNIL</sequence>
<dbReference type="PROSITE" id="PS50109">
    <property type="entry name" value="HIS_KIN"/>
    <property type="match status" value="1"/>
</dbReference>
<dbReference type="PANTHER" id="PTHR44936">
    <property type="entry name" value="SENSOR PROTEIN CREC"/>
    <property type="match status" value="1"/>
</dbReference>
<dbReference type="SMART" id="SM00387">
    <property type="entry name" value="HATPase_c"/>
    <property type="match status" value="1"/>
</dbReference>
<keyword evidence="3" id="KW-0808">Transferase</keyword>
<dbReference type="GO" id="GO:0000160">
    <property type="term" value="P:phosphorelay signal transduction system"/>
    <property type="evidence" value="ECO:0007669"/>
    <property type="project" value="UniProtKB-KW"/>
</dbReference>
<keyword evidence="5 8" id="KW-0418">Kinase</keyword>
<dbReference type="InterPro" id="IPR005467">
    <property type="entry name" value="His_kinase_dom"/>
</dbReference>
<feature type="domain" description="Histidine kinase" evidence="7">
    <location>
        <begin position="16"/>
        <end position="132"/>
    </location>
</feature>
<dbReference type="EMBL" id="CP159289">
    <property type="protein sequence ID" value="XCH24914.1"/>
    <property type="molecule type" value="Genomic_DNA"/>
</dbReference>
<evidence type="ECO:0000256" key="5">
    <source>
        <dbReference type="ARBA" id="ARBA00022777"/>
    </source>
</evidence>
<evidence type="ECO:0000256" key="1">
    <source>
        <dbReference type="ARBA" id="ARBA00000085"/>
    </source>
</evidence>
<dbReference type="GO" id="GO:0004673">
    <property type="term" value="F:protein histidine kinase activity"/>
    <property type="evidence" value="ECO:0007669"/>
    <property type="project" value="UniProtKB-EC"/>
</dbReference>
<evidence type="ECO:0000256" key="4">
    <source>
        <dbReference type="ARBA" id="ARBA00022741"/>
    </source>
</evidence>
<evidence type="ECO:0000256" key="3">
    <source>
        <dbReference type="ARBA" id="ARBA00022679"/>
    </source>
</evidence>
<dbReference type="InterPro" id="IPR050980">
    <property type="entry name" value="2C_sensor_his_kinase"/>
</dbReference>
<keyword evidence="4" id="KW-0547">Nucleotide-binding</keyword>
<dbReference type="CDD" id="cd00075">
    <property type="entry name" value="HATPase"/>
    <property type="match status" value="1"/>
</dbReference>
<dbReference type="PANTHER" id="PTHR44936:SF10">
    <property type="entry name" value="SENSOR PROTEIN RSTB"/>
    <property type="match status" value="1"/>
</dbReference>
<evidence type="ECO:0000256" key="2">
    <source>
        <dbReference type="ARBA" id="ARBA00012438"/>
    </source>
</evidence>
<reference evidence="8" key="1">
    <citation type="submission" date="2024-06" db="EMBL/GenBank/DDBJ databases">
        <title>Sequencing and assembly of the genome of Dyadobacter sp. strain 676, a symbiont of Cyamopsis tetragonoloba.</title>
        <authorList>
            <person name="Guro P."/>
            <person name="Sazanova A."/>
            <person name="Kuznetsova I."/>
            <person name="Belimov A."/>
            <person name="Safronova V."/>
        </authorList>
    </citation>
    <scope>NUCLEOTIDE SEQUENCE</scope>
    <source>
        <strain evidence="8">676</strain>
    </source>
</reference>
<dbReference type="EC" id="2.7.13.3" evidence="2"/>
<dbReference type="InterPro" id="IPR003594">
    <property type="entry name" value="HATPase_dom"/>
</dbReference>
<protein>
    <recommendedName>
        <fullName evidence="2">histidine kinase</fullName>
        <ecNumber evidence="2">2.7.13.3</ecNumber>
    </recommendedName>
</protein>
<proteinExistence type="predicted"/>
<dbReference type="Gene3D" id="3.30.565.10">
    <property type="entry name" value="Histidine kinase-like ATPase, C-terminal domain"/>
    <property type="match status" value="1"/>
</dbReference>
<comment type="catalytic activity">
    <reaction evidence="1">
        <text>ATP + protein L-histidine = ADP + protein N-phospho-L-histidine.</text>
        <dbReference type="EC" id="2.7.13.3"/>
    </reaction>
</comment>
<evidence type="ECO:0000313" key="8">
    <source>
        <dbReference type="EMBL" id="XCH24914.1"/>
    </source>
</evidence>
<dbReference type="RefSeq" id="WP_353720221.1">
    <property type="nucleotide sequence ID" value="NZ_CP159289.1"/>
</dbReference>
<name>A0AAU8FLP8_9BACT</name>
<organism evidence="8">
    <name type="scientific">Dyadobacter sp. 676</name>
    <dbReference type="NCBI Taxonomy" id="3088362"/>
    <lineage>
        <taxon>Bacteria</taxon>
        <taxon>Pseudomonadati</taxon>
        <taxon>Bacteroidota</taxon>
        <taxon>Cytophagia</taxon>
        <taxon>Cytophagales</taxon>
        <taxon>Spirosomataceae</taxon>
        <taxon>Dyadobacter</taxon>
    </lineage>
</organism>
<dbReference type="SUPFAM" id="SSF55874">
    <property type="entry name" value="ATPase domain of HSP90 chaperone/DNA topoisomerase II/histidine kinase"/>
    <property type="match status" value="1"/>
</dbReference>
<evidence type="ECO:0000256" key="6">
    <source>
        <dbReference type="ARBA" id="ARBA00022840"/>
    </source>
</evidence>
<keyword evidence="6" id="KW-0067">ATP-binding</keyword>
<dbReference type="InterPro" id="IPR036890">
    <property type="entry name" value="HATPase_C_sf"/>
</dbReference>